<protein>
    <recommendedName>
        <fullName evidence="3">Type IV toxin-antitoxin system AbiEi family antitoxin domain-containing protein</fullName>
    </recommendedName>
</protein>
<reference evidence="1 2" key="1">
    <citation type="submission" date="2019-02" db="EMBL/GenBank/DDBJ databases">
        <title>High diversity of culturable Acinetobacter species in natural soil and water ecosystems.</title>
        <authorList>
            <person name="Radolfova-Krizova L."/>
            <person name="Nemec A."/>
        </authorList>
    </citation>
    <scope>NUCLEOTIDE SEQUENCE [LARGE SCALE GENOMIC DNA]</scope>
    <source>
        <strain evidence="1 2">ANC 4281</strain>
    </source>
</reference>
<dbReference type="EMBL" id="SJOA01000003">
    <property type="protein sequence ID" value="TCB60963.1"/>
    <property type="molecule type" value="Genomic_DNA"/>
</dbReference>
<evidence type="ECO:0000313" key="2">
    <source>
        <dbReference type="Proteomes" id="UP000291380"/>
    </source>
</evidence>
<evidence type="ECO:0000313" key="1">
    <source>
        <dbReference type="EMBL" id="TCB60963.1"/>
    </source>
</evidence>
<accession>A0A4R0ER41</accession>
<proteinExistence type="predicted"/>
<dbReference type="InterPro" id="IPR045738">
    <property type="entry name" value="DUF6088"/>
</dbReference>
<name>A0A4R0ER41_9GAMM</name>
<organism evidence="1 2">
    <name type="scientific">Acinetobacter terrae</name>
    <dbReference type="NCBI Taxonomy" id="2731247"/>
    <lineage>
        <taxon>Bacteria</taxon>
        <taxon>Pseudomonadati</taxon>
        <taxon>Pseudomonadota</taxon>
        <taxon>Gammaproteobacteria</taxon>
        <taxon>Moraxellales</taxon>
        <taxon>Moraxellaceae</taxon>
        <taxon>Acinetobacter</taxon>
        <taxon>Acinetobacter Taxon 24</taxon>
    </lineage>
</organism>
<dbReference type="Proteomes" id="UP000291380">
    <property type="component" value="Unassembled WGS sequence"/>
</dbReference>
<dbReference type="AlphaFoldDB" id="A0A4R0ER41"/>
<dbReference type="Pfam" id="PF19570">
    <property type="entry name" value="DUF6088"/>
    <property type="match status" value="1"/>
</dbReference>
<evidence type="ECO:0008006" key="3">
    <source>
        <dbReference type="Google" id="ProtNLM"/>
    </source>
</evidence>
<gene>
    <name evidence="1" type="ORF">E0H85_03695</name>
</gene>
<dbReference type="OrthoDB" id="3181392at2"/>
<comment type="caution">
    <text evidence="1">The sequence shown here is derived from an EMBL/GenBank/DDBJ whole genome shotgun (WGS) entry which is preliminary data.</text>
</comment>
<sequence>MNISNTISANVRETVAGFAKGRVFTIEDISIELEVKQVVQRTLSHLIEEGSIRRIYNGIYYKPEVSRILKSRVFPPNIDQTVKVISAKNNEIIQMHGALACNRLGLSTQMPMAKVFHTNGFSREIEIGGARIKFLHTNNDQLLQYAGTKVGIAISALHYLGRGYVNIEVVEKIRLKLTSRDFRRLQKASLPAWIKKTFNSLAHS</sequence>